<name>A0A2V3WCN7_9BACI</name>
<comment type="pathway">
    <text evidence="1">Isoprenoid biosynthesis; isopentenyl diphosphate biosynthesis via mevalonate pathway; isopentenyl diphosphate from (R)-mevalonate: step 2/3.</text>
</comment>
<dbReference type="PRINTS" id="PR00959">
    <property type="entry name" value="MEVGALKINASE"/>
</dbReference>
<keyword evidence="3" id="KW-0808">Transferase</keyword>
<dbReference type="RefSeq" id="WP_110251471.1">
    <property type="nucleotide sequence ID" value="NZ_QJJR01000007.1"/>
</dbReference>
<dbReference type="PANTHER" id="PTHR31814:SF2">
    <property type="entry name" value="PHOSPHOMEVALONATE KINASE"/>
    <property type="match status" value="1"/>
</dbReference>
<comment type="caution">
    <text evidence="8">The sequence shown here is derived from an EMBL/GenBank/DDBJ whole genome shotgun (WGS) entry which is preliminary data.</text>
</comment>
<evidence type="ECO:0000259" key="7">
    <source>
        <dbReference type="Pfam" id="PF00288"/>
    </source>
</evidence>
<dbReference type="AlphaFoldDB" id="A0A2V3WCN7"/>
<sequence length="359" mass="39480">MNAQRYTVRAPGKLFIAGEYAITEKNHTSIVAAVDRYLSVDIQSSRLNRLDLPNLGLTDINWRFDKDKLKMSHKDSRLRFISSVMKTVYQYKGEDTPAHIFVTSELDDEEGYKYGLGSSAALTVALTKALLRCGGEDNSSSMTVFKLAAIAHYKAQGNGSCADIAASVFGGYIFYRSFDFEWLKANLEEHTPIPALVEQEWPNLHISVLPAPEDLHLLVGWTKEEASTKDLVEHVARYKATHEAEYQAFLTASDKAVATIAEGFTEHNVDLILTGIKANRKALKTLGTNAGVEIETEKLTRLIEAAPTGAAKSSGAGGGDCGIVYTTTTKNHPEIITRWEENDIEALDLFVSPFGVTID</sequence>
<evidence type="ECO:0000256" key="3">
    <source>
        <dbReference type="ARBA" id="ARBA00022679"/>
    </source>
</evidence>
<evidence type="ECO:0000256" key="2">
    <source>
        <dbReference type="ARBA" id="ARBA00012958"/>
    </source>
</evidence>
<dbReference type="InterPro" id="IPR014721">
    <property type="entry name" value="Ribsml_uS5_D2-typ_fold_subgr"/>
</dbReference>
<dbReference type="InterPro" id="IPR036554">
    <property type="entry name" value="GHMP_kinase_C_sf"/>
</dbReference>
<keyword evidence="5 8" id="KW-0418">Kinase</keyword>
<dbReference type="InterPro" id="IPR006204">
    <property type="entry name" value="GHMP_kinase_N_dom"/>
</dbReference>
<gene>
    <name evidence="8" type="ORF">DES38_10740</name>
</gene>
<accession>A0A2V3WCN7</accession>
<protein>
    <recommendedName>
        <fullName evidence="2">phosphomevalonate kinase</fullName>
        <ecNumber evidence="2">2.7.4.2</ecNumber>
    </recommendedName>
</protein>
<dbReference type="SUPFAM" id="SSF54211">
    <property type="entry name" value="Ribosomal protein S5 domain 2-like"/>
    <property type="match status" value="1"/>
</dbReference>
<evidence type="ECO:0000256" key="4">
    <source>
        <dbReference type="ARBA" id="ARBA00022741"/>
    </source>
</evidence>
<dbReference type="PANTHER" id="PTHR31814">
    <property type="match status" value="1"/>
</dbReference>
<dbReference type="EC" id="2.7.4.2" evidence="2"/>
<keyword evidence="4" id="KW-0547">Nucleotide-binding</keyword>
<dbReference type="UniPathway" id="UPA00057">
    <property type="reaction ID" value="UER00099"/>
</dbReference>
<dbReference type="GO" id="GO:0004631">
    <property type="term" value="F:phosphomevalonate kinase activity"/>
    <property type="evidence" value="ECO:0007669"/>
    <property type="project" value="UniProtKB-EC"/>
</dbReference>
<dbReference type="Gene3D" id="3.30.230.10">
    <property type="match status" value="1"/>
</dbReference>
<dbReference type="NCBIfam" id="TIGR01220">
    <property type="entry name" value="Pmev_kin_Gr_pos"/>
    <property type="match status" value="1"/>
</dbReference>
<evidence type="ECO:0000313" key="9">
    <source>
        <dbReference type="Proteomes" id="UP000247922"/>
    </source>
</evidence>
<dbReference type="SUPFAM" id="SSF55060">
    <property type="entry name" value="GHMP Kinase, C-terminal domain"/>
    <property type="match status" value="1"/>
</dbReference>
<dbReference type="InterPro" id="IPR020568">
    <property type="entry name" value="Ribosomal_Su5_D2-typ_SF"/>
</dbReference>
<keyword evidence="9" id="KW-1185">Reference proteome</keyword>
<dbReference type="GO" id="GO:0005524">
    <property type="term" value="F:ATP binding"/>
    <property type="evidence" value="ECO:0007669"/>
    <property type="project" value="UniProtKB-KW"/>
</dbReference>
<dbReference type="Proteomes" id="UP000247922">
    <property type="component" value="Unassembled WGS sequence"/>
</dbReference>
<proteinExistence type="predicted"/>
<organism evidence="8 9">
    <name type="scientific">Streptohalobacillus salinus</name>
    <dbReference type="NCBI Taxonomy" id="621096"/>
    <lineage>
        <taxon>Bacteria</taxon>
        <taxon>Bacillati</taxon>
        <taxon>Bacillota</taxon>
        <taxon>Bacilli</taxon>
        <taxon>Bacillales</taxon>
        <taxon>Bacillaceae</taxon>
        <taxon>Streptohalobacillus</taxon>
    </lineage>
</organism>
<dbReference type="InterPro" id="IPR005917">
    <property type="entry name" value="Pmev_kinase_bact"/>
</dbReference>
<evidence type="ECO:0000313" key="8">
    <source>
        <dbReference type="EMBL" id="PXW90908.1"/>
    </source>
</evidence>
<evidence type="ECO:0000256" key="5">
    <source>
        <dbReference type="ARBA" id="ARBA00022777"/>
    </source>
</evidence>
<reference evidence="8 9" key="1">
    <citation type="submission" date="2018-05" db="EMBL/GenBank/DDBJ databases">
        <title>Genomic Encyclopedia of Type Strains, Phase IV (KMG-IV): sequencing the most valuable type-strain genomes for metagenomic binning, comparative biology and taxonomic classification.</title>
        <authorList>
            <person name="Goeker M."/>
        </authorList>
    </citation>
    <scope>NUCLEOTIDE SEQUENCE [LARGE SCALE GENOMIC DNA]</scope>
    <source>
        <strain evidence="8 9">DSM 22440</strain>
    </source>
</reference>
<dbReference type="GO" id="GO:0019287">
    <property type="term" value="P:isopentenyl diphosphate biosynthetic process, mevalonate pathway"/>
    <property type="evidence" value="ECO:0007669"/>
    <property type="project" value="UniProtKB-UniPathway"/>
</dbReference>
<dbReference type="Gene3D" id="3.30.70.890">
    <property type="entry name" value="GHMP kinase, C-terminal domain"/>
    <property type="match status" value="1"/>
</dbReference>
<dbReference type="InterPro" id="IPR035102">
    <property type="entry name" value="Phosphomevalonate_kinase"/>
</dbReference>
<evidence type="ECO:0000256" key="6">
    <source>
        <dbReference type="ARBA" id="ARBA00022840"/>
    </source>
</evidence>
<keyword evidence="6" id="KW-0067">ATP-binding</keyword>
<feature type="domain" description="GHMP kinase N-terminal" evidence="7">
    <location>
        <begin position="81"/>
        <end position="171"/>
    </location>
</feature>
<dbReference type="OrthoDB" id="1522677at2"/>
<evidence type="ECO:0000256" key="1">
    <source>
        <dbReference type="ARBA" id="ARBA00005017"/>
    </source>
</evidence>
<dbReference type="EMBL" id="QJJR01000007">
    <property type="protein sequence ID" value="PXW90908.1"/>
    <property type="molecule type" value="Genomic_DNA"/>
</dbReference>
<dbReference type="Pfam" id="PF00288">
    <property type="entry name" value="GHMP_kinases_N"/>
    <property type="match status" value="1"/>
</dbReference>